<dbReference type="SUPFAM" id="SSF54928">
    <property type="entry name" value="RNA-binding domain, RBD"/>
    <property type="match status" value="1"/>
</dbReference>
<dbReference type="eggNOG" id="KOG0118">
    <property type="taxonomic scope" value="Eukaryota"/>
</dbReference>
<feature type="compositionally biased region" description="Polar residues" evidence="3">
    <location>
        <begin position="287"/>
        <end position="302"/>
    </location>
</feature>
<organism evidence="5 6">
    <name type="scientific">Mixia osmundae (strain CBS 9802 / IAM 14324 / JCM 22182 / KY 12970)</name>
    <dbReference type="NCBI Taxonomy" id="764103"/>
    <lineage>
        <taxon>Eukaryota</taxon>
        <taxon>Fungi</taxon>
        <taxon>Dikarya</taxon>
        <taxon>Basidiomycota</taxon>
        <taxon>Pucciniomycotina</taxon>
        <taxon>Mixiomycetes</taxon>
        <taxon>Mixiales</taxon>
        <taxon>Mixiaceae</taxon>
        <taxon>Mixia</taxon>
    </lineage>
</organism>
<evidence type="ECO:0000256" key="2">
    <source>
        <dbReference type="PROSITE-ProRule" id="PRU00176"/>
    </source>
</evidence>
<dbReference type="OMA" id="WTTVPNK"/>
<sequence length="564" mass="58871">MSKKKGTKLAFSDFLNDSSTGSWADEMDSLPTAPSGRVAGEPGFGQGRFTAGGYGDRAGGIDRAPRADVPLPTKPPYTAFVGNLSFEVTDSDLRALFAEEQVTTVRLITGVDGKLKGYGYVEFAELDGLKAALAKSGSDFNGRAVRVTVAEAKDTAPDRSDGDWSTRAGPLPPVAGRTGFSSGGFGSRDRMGAGSIEEDREWGAVRGAKFTPSSSGPPSRSASGYGTSRLPSRDASFTGSAAIPDEDRGERMGIGSQFRPSTAAPQRSPVLGGSGFSDAGSRRASAFSPTLGGTTDADNVNQWRRAAPTPVEPLQNGVTEGDGSRRKLALAKRTVSTDAESFPPTPTTAGSSKPSPFGAAAPIDTLERQRAIDEKIQREAEDRETKLKADREARDKAIGDRKSAPNPFGEAKPVDVAPAKERPPVQSRALSATGSNDSAQRSDKAEAGGAWRSSAPKTNRPNGSNSSSRDRENTQQQRKVLVKDKAAIRDALPKDASPPLSPPVPKAFAASSALRKEGFSYAKASQLAAAEREAASAAGNTVAESAKMDGLASASDRLSITDAE</sequence>
<dbReference type="AlphaFoldDB" id="G7EB11"/>
<dbReference type="RefSeq" id="XP_014565633.1">
    <property type="nucleotide sequence ID" value="XM_014710147.1"/>
</dbReference>
<proteinExistence type="predicted"/>
<evidence type="ECO:0000256" key="1">
    <source>
        <dbReference type="ARBA" id="ARBA00022884"/>
    </source>
</evidence>
<dbReference type="Pfam" id="PF00076">
    <property type="entry name" value="RRM_1"/>
    <property type="match status" value="1"/>
</dbReference>
<dbReference type="Proteomes" id="UP000009131">
    <property type="component" value="Unassembled WGS sequence"/>
</dbReference>
<feature type="region of interest" description="Disordered" evidence="3">
    <location>
        <begin position="153"/>
        <end position="504"/>
    </location>
</feature>
<dbReference type="OrthoDB" id="48651at2759"/>
<evidence type="ECO:0000313" key="5">
    <source>
        <dbReference type="EMBL" id="GAB00022.1"/>
    </source>
</evidence>
<keyword evidence="1 2" id="KW-0694">RNA-binding</keyword>
<keyword evidence="6" id="KW-1185">Reference proteome</keyword>
<reference evidence="5 6" key="2">
    <citation type="journal article" date="2012" name="Open Biol.">
        <title>Characteristics of nucleosomes and linker DNA regions on the genome of the basidiomycete Mixia osmundae revealed by mono- and dinucleosome mapping.</title>
        <authorList>
            <person name="Nishida H."/>
            <person name="Kondo S."/>
            <person name="Matsumoto T."/>
            <person name="Suzuki Y."/>
            <person name="Yoshikawa H."/>
            <person name="Taylor T.D."/>
            <person name="Sugiyama J."/>
        </authorList>
    </citation>
    <scope>NUCLEOTIDE SEQUENCE [LARGE SCALE GENOMIC DNA]</scope>
    <source>
        <strain evidence="6">CBS 9802 / IAM 14324 / JCM 22182 / KY 12970</strain>
    </source>
</reference>
<feature type="compositionally biased region" description="Basic and acidic residues" evidence="3">
    <location>
        <begin position="481"/>
        <end position="493"/>
    </location>
</feature>
<reference evidence="5 6" key="1">
    <citation type="journal article" date="2011" name="J. Gen. Appl. Microbiol.">
        <title>Draft genome sequencing of the enigmatic basidiomycete Mixia osmundae.</title>
        <authorList>
            <person name="Nishida H."/>
            <person name="Nagatsuka Y."/>
            <person name="Sugiyama J."/>
        </authorList>
    </citation>
    <scope>NUCLEOTIDE SEQUENCE [LARGE SCALE GENOMIC DNA]</scope>
    <source>
        <strain evidence="6">CBS 9802 / IAM 14324 / JCM 22182 / KY 12970</strain>
    </source>
</reference>
<evidence type="ECO:0000259" key="4">
    <source>
        <dbReference type="PROSITE" id="PS50102"/>
    </source>
</evidence>
<name>G7EB11_MIXOS</name>
<accession>G7EB11</accession>
<dbReference type="InterPro" id="IPR012677">
    <property type="entry name" value="Nucleotide-bd_a/b_plait_sf"/>
</dbReference>
<evidence type="ECO:0000313" key="6">
    <source>
        <dbReference type="Proteomes" id="UP000009131"/>
    </source>
</evidence>
<dbReference type="InParanoid" id="G7EB11"/>
<feature type="region of interest" description="Disordered" evidence="3">
    <location>
        <begin position="533"/>
        <end position="564"/>
    </location>
</feature>
<dbReference type="InterPro" id="IPR035979">
    <property type="entry name" value="RBD_domain_sf"/>
</dbReference>
<feature type="compositionally biased region" description="Polar residues" evidence="3">
    <location>
        <begin position="428"/>
        <end position="439"/>
    </location>
</feature>
<feature type="compositionally biased region" description="Low complexity" evidence="3">
    <location>
        <begin position="212"/>
        <end position="226"/>
    </location>
</feature>
<dbReference type="PANTHER" id="PTHR23236">
    <property type="entry name" value="EUKARYOTIC TRANSLATION INITIATION FACTOR 4B/4H"/>
    <property type="match status" value="1"/>
</dbReference>
<dbReference type="PANTHER" id="PTHR23236:SF11">
    <property type="entry name" value="EUKARYOTIC TRANSLATION INITIATION FACTOR 4H"/>
    <property type="match status" value="1"/>
</dbReference>
<feature type="domain" description="RRM" evidence="4">
    <location>
        <begin position="77"/>
        <end position="152"/>
    </location>
</feature>
<dbReference type="HOGENOM" id="CLU_483187_0_0_1"/>
<dbReference type="GO" id="GO:0005730">
    <property type="term" value="C:nucleolus"/>
    <property type="evidence" value="ECO:0007669"/>
    <property type="project" value="TreeGrafter"/>
</dbReference>
<feature type="compositionally biased region" description="Basic and acidic residues" evidence="3">
    <location>
        <begin position="153"/>
        <end position="164"/>
    </location>
</feature>
<feature type="compositionally biased region" description="Basic and acidic residues" evidence="3">
    <location>
        <begin position="365"/>
        <end position="403"/>
    </location>
</feature>
<feature type="region of interest" description="Disordered" evidence="3">
    <location>
        <begin position="13"/>
        <end position="45"/>
    </location>
</feature>
<comment type="caution">
    <text evidence="5">The sequence shown here is derived from an EMBL/GenBank/DDBJ whole genome shotgun (WGS) entry which is preliminary data.</text>
</comment>
<evidence type="ECO:0000256" key="3">
    <source>
        <dbReference type="SAM" id="MobiDB-lite"/>
    </source>
</evidence>
<dbReference type="PROSITE" id="PS50102">
    <property type="entry name" value="RRM"/>
    <property type="match status" value="1"/>
</dbReference>
<protein>
    <recommendedName>
        <fullName evidence="4">RRM domain-containing protein</fullName>
    </recommendedName>
</protein>
<dbReference type="STRING" id="764103.G7EB11"/>
<dbReference type="SMART" id="SM00360">
    <property type="entry name" value="RRM"/>
    <property type="match status" value="1"/>
</dbReference>
<dbReference type="InterPro" id="IPR000504">
    <property type="entry name" value="RRM_dom"/>
</dbReference>
<dbReference type="Gene3D" id="3.30.70.330">
    <property type="match status" value="1"/>
</dbReference>
<gene>
    <name evidence="5" type="primary">Mo06724</name>
    <name evidence="5" type="ORF">E5Q_06724</name>
</gene>
<dbReference type="GO" id="GO:0003723">
    <property type="term" value="F:RNA binding"/>
    <property type="evidence" value="ECO:0007669"/>
    <property type="project" value="UniProtKB-UniRule"/>
</dbReference>
<dbReference type="EMBL" id="BABT02000252">
    <property type="protein sequence ID" value="GAB00022.1"/>
    <property type="molecule type" value="Genomic_DNA"/>
</dbReference>
<feature type="compositionally biased region" description="Polar residues" evidence="3">
    <location>
        <begin position="455"/>
        <end position="467"/>
    </location>
</feature>